<dbReference type="Proteomes" id="UP000249198">
    <property type="component" value="Unassembled WGS sequence"/>
</dbReference>
<evidence type="ECO:0000313" key="2">
    <source>
        <dbReference type="EMBL" id="PZP22385.1"/>
    </source>
</evidence>
<evidence type="ECO:0000313" key="5">
    <source>
        <dbReference type="Proteomes" id="UP000249198"/>
    </source>
</evidence>
<dbReference type="RefSeq" id="WP_090228731.1">
    <property type="nucleotide sequence ID" value="NZ_CAURGU010000058.1"/>
</dbReference>
<dbReference type="OrthoDB" id="7041762at2"/>
<evidence type="ECO:0000313" key="4">
    <source>
        <dbReference type="Proteomes" id="UP000243778"/>
    </source>
</evidence>
<sequence>MNAFTTPLLLVAALLLGACSSHPNPAERPYSAAEIKQLALEDLSRRSLSMEEYLRRWDAIMNPQPGETYSADDLRATLRQAGGSS</sequence>
<evidence type="ECO:0008006" key="6">
    <source>
        <dbReference type="Google" id="ProtNLM"/>
    </source>
</evidence>
<reference evidence="2 5" key="3">
    <citation type="submission" date="2017-08" db="EMBL/GenBank/DDBJ databases">
        <title>Infants hospitalized years apart are colonized by the same room-sourced microbial strains.</title>
        <authorList>
            <person name="Brooks B."/>
            <person name="Olm M.R."/>
            <person name="Firek B.A."/>
            <person name="Baker R."/>
            <person name="Thomas B.C."/>
            <person name="Morowitz M.J."/>
            <person name="Banfield J.F."/>
        </authorList>
    </citation>
    <scope>NUCLEOTIDE SEQUENCE [LARGE SCALE GENOMIC DNA]</scope>
    <source>
        <strain evidence="2">S2_009_000_R2_77</strain>
    </source>
</reference>
<proteinExistence type="predicted"/>
<organism evidence="2 5">
    <name type="scientific">Pseudomonas kuykendallii</name>
    <dbReference type="NCBI Taxonomy" id="1007099"/>
    <lineage>
        <taxon>Bacteria</taxon>
        <taxon>Pseudomonadati</taxon>
        <taxon>Pseudomonadota</taxon>
        <taxon>Gammaproteobacteria</taxon>
        <taxon>Pseudomonadales</taxon>
        <taxon>Pseudomonadaceae</taxon>
        <taxon>Pseudomonas</taxon>
    </lineage>
</organism>
<dbReference type="STRING" id="1007099.SAMN05216287_2592"/>
<dbReference type="EMBL" id="FNNU01000003">
    <property type="protein sequence ID" value="SDX25201.1"/>
    <property type="molecule type" value="Genomic_DNA"/>
</dbReference>
<accession>A0A1H3A6Y7</accession>
<evidence type="ECO:0000256" key="1">
    <source>
        <dbReference type="SAM" id="SignalP"/>
    </source>
</evidence>
<reference evidence="4" key="2">
    <citation type="submission" date="2016-10" db="EMBL/GenBank/DDBJ databases">
        <authorList>
            <person name="Varghese N."/>
            <person name="Submissions S."/>
        </authorList>
    </citation>
    <scope>NUCLEOTIDE SEQUENCE [LARGE SCALE GENOMIC DNA]</scope>
    <source>
        <strain evidence="4">NRRL B-59562</strain>
    </source>
</reference>
<reference evidence="3" key="1">
    <citation type="submission" date="2016-10" db="EMBL/GenBank/DDBJ databases">
        <authorList>
            <person name="de Groot N.N."/>
        </authorList>
    </citation>
    <scope>NUCLEOTIDE SEQUENCE [LARGE SCALE GENOMIC DNA]</scope>
    <source>
        <strain evidence="3">NRRL B-59562</strain>
    </source>
</reference>
<accession>A0A2W5CRX8</accession>
<evidence type="ECO:0000313" key="3">
    <source>
        <dbReference type="EMBL" id="SDX25201.1"/>
    </source>
</evidence>
<dbReference type="EMBL" id="QFOH01000019">
    <property type="protein sequence ID" value="PZP22385.1"/>
    <property type="molecule type" value="Genomic_DNA"/>
</dbReference>
<dbReference type="AlphaFoldDB" id="A0A2W5CRX8"/>
<keyword evidence="4" id="KW-1185">Reference proteome</keyword>
<gene>
    <name evidence="2" type="ORF">DI599_15415</name>
    <name evidence="3" type="ORF">SAMN05216287_2592</name>
</gene>
<keyword evidence="1" id="KW-0732">Signal</keyword>
<feature type="chain" id="PRO_5036057731" description="Lipoprotein" evidence="1">
    <location>
        <begin position="24"/>
        <end position="85"/>
    </location>
</feature>
<name>A0A2W5CRX8_9PSED</name>
<protein>
    <recommendedName>
        <fullName evidence="6">Lipoprotein</fullName>
    </recommendedName>
</protein>
<feature type="signal peptide" evidence="1">
    <location>
        <begin position="1"/>
        <end position="23"/>
    </location>
</feature>
<dbReference type="Proteomes" id="UP000243778">
    <property type="component" value="Unassembled WGS sequence"/>
</dbReference>